<feature type="non-terminal residue" evidence="2">
    <location>
        <position position="1"/>
    </location>
</feature>
<accession>A0A8H3U3Z8</accession>
<dbReference type="EMBL" id="WNWQ01000967">
    <property type="protein sequence ID" value="KAE9962782.1"/>
    <property type="molecule type" value="Genomic_DNA"/>
</dbReference>
<dbReference type="GO" id="GO:0006355">
    <property type="term" value="P:regulation of DNA-templated transcription"/>
    <property type="evidence" value="ECO:0007669"/>
    <property type="project" value="InterPro"/>
</dbReference>
<gene>
    <name evidence="2" type="ORF">BLS_010017</name>
</gene>
<evidence type="ECO:0000313" key="3">
    <source>
        <dbReference type="Proteomes" id="UP000433883"/>
    </source>
</evidence>
<dbReference type="PANTHER" id="PTHR36167">
    <property type="entry name" value="C2H2 FINGER DOMAIN TRANSCRIPTION FACTOR (EUROFUNG)-RELATED"/>
    <property type="match status" value="1"/>
</dbReference>
<evidence type="ECO:0000256" key="1">
    <source>
        <dbReference type="SAM" id="MobiDB-lite"/>
    </source>
</evidence>
<proteinExistence type="predicted"/>
<feature type="compositionally biased region" description="Polar residues" evidence="1">
    <location>
        <begin position="710"/>
        <end position="723"/>
    </location>
</feature>
<dbReference type="Proteomes" id="UP000433883">
    <property type="component" value="Unassembled WGS sequence"/>
</dbReference>
<reference evidence="2 3" key="1">
    <citation type="submission" date="2019-11" db="EMBL/GenBank/DDBJ databases">
        <title>Venturia inaequalis Genome Resource.</title>
        <authorList>
            <person name="Lichtner F.J."/>
        </authorList>
    </citation>
    <scope>NUCLEOTIDE SEQUENCE [LARGE SCALE GENOMIC DNA]</scope>
    <source>
        <strain evidence="2">Bline_iso_100314</strain>
    </source>
</reference>
<feature type="compositionally biased region" description="Basic and acidic residues" evidence="1">
    <location>
        <begin position="318"/>
        <end position="337"/>
    </location>
</feature>
<feature type="compositionally biased region" description="Acidic residues" evidence="1">
    <location>
        <begin position="606"/>
        <end position="618"/>
    </location>
</feature>
<dbReference type="PANTHER" id="PTHR36167:SF4">
    <property type="entry name" value="FUNGAL N-TERMINAL DOMAIN-CONTAINING PROTEIN"/>
    <property type="match status" value="1"/>
</dbReference>
<dbReference type="InterPro" id="IPR039327">
    <property type="entry name" value="CON7-like"/>
</dbReference>
<dbReference type="AlphaFoldDB" id="A0A8H3U3Z8"/>
<evidence type="ECO:0000313" key="2">
    <source>
        <dbReference type="EMBL" id="KAE9962782.1"/>
    </source>
</evidence>
<comment type="caution">
    <text evidence="2">The sequence shown here is derived from an EMBL/GenBank/DDBJ whole genome shotgun (WGS) entry which is preliminary data.</text>
</comment>
<name>A0A8H3U3Z8_VENIN</name>
<feature type="compositionally biased region" description="Low complexity" evidence="1">
    <location>
        <begin position="586"/>
        <end position="600"/>
    </location>
</feature>
<protein>
    <recommendedName>
        <fullName evidence="4">Fungal N-terminal domain-containing protein</fullName>
    </recommendedName>
</protein>
<feature type="region of interest" description="Disordered" evidence="1">
    <location>
        <begin position="318"/>
        <end position="355"/>
    </location>
</feature>
<organism evidence="2 3">
    <name type="scientific">Venturia inaequalis</name>
    <name type="common">Apple scab fungus</name>
    <dbReference type="NCBI Taxonomy" id="5025"/>
    <lineage>
        <taxon>Eukaryota</taxon>
        <taxon>Fungi</taxon>
        <taxon>Dikarya</taxon>
        <taxon>Ascomycota</taxon>
        <taxon>Pezizomycotina</taxon>
        <taxon>Dothideomycetes</taxon>
        <taxon>Pleosporomycetidae</taxon>
        <taxon>Venturiales</taxon>
        <taxon>Venturiaceae</taxon>
        <taxon>Venturia</taxon>
    </lineage>
</organism>
<feature type="region of interest" description="Disordered" evidence="1">
    <location>
        <begin position="497"/>
        <end position="618"/>
    </location>
</feature>
<feature type="compositionally biased region" description="Basic and acidic residues" evidence="1">
    <location>
        <begin position="345"/>
        <end position="355"/>
    </location>
</feature>
<feature type="compositionally biased region" description="Low complexity" evidence="1">
    <location>
        <begin position="515"/>
        <end position="539"/>
    </location>
</feature>
<evidence type="ECO:0008006" key="4">
    <source>
        <dbReference type="Google" id="ProtNLM"/>
    </source>
</evidence>
<feature type="compositionally biased region" description="Acidic residues" evidence="1">
    <location>
        <begin position="560"/>
        <end position="572"/>
    </location>
</feature>
<sequence length="857" mass="93000">MSGLEVLGAAASLIQIADAGLKLYNYIDSIASANKRITRVAKNLETTCNVVKEIGEVFQRQETARLVSKSAVKMAQDAAEECNSMFGELREAVGKSGGNRFGFPFREGRLEVLSLQLEKLKSSLLLLMALLIHARVLVDGDLGRESEERKEIRRLIVARDADLIRFEELRRSHDLLIANLLPSTSVPVAPLSNTFVVNTSGPTAPGQPGIRSPNDDDASELVPFGQRRSDTVDTLDITIRQVSELLERLKAIKDAIDDTAAFSRAKKTAGIVYQDLRTPLDDLLLSGEFTPPEHGSSLEGSLDADSVTRTLSSEAKFNAKEEIRKSRQQKEKAEQMEGKAVSTEVRSHGAQDSKKNSLLGMRRSLENATETTRHQERENRAMAEQLSRIETHLDTVLDRKRVALENAPDRTTSTPHVYTKIHTSHLDIRTLQRFKLPFEIDPCLLENFQIDASYLLVLEEMDREEADALFEHTRVLRLLVGDVPPLLGHVADLRVGERGRRVPQNQHPSGEQEPTHTNGTQTGAATTTTNAKDTSTHTTTTEHTHSSSTEAGAATPTEDTSNEESPMDESDEQTSAVGDKPTVTLETATETSEPSNPTSTQATSPEADEEAETSTEETIDDALESLGDLHRDLSACDTSECTALKLKINSWRSEMVSVGDMVATATSGWAEQHDSEAKTTEAVSSSWSVTYTQPSAATTTLIGTTETPDSEQASQEMFNTSSMPPAEYPDTYQSEQDTTMTESSTESIVTQSLDVPTNTDAYDQAATETSDSLTIDSTSAATSKTVTWNGIGGSGTGLAFTPASSILASPMAGQEPREESGYATASGYTTTSRYATASGYAMPSDEGYDTATYQTGG</sequence>
<feature type="region of interest" description="Disordered" evidence="1">
    <location>
        <begin position="701"/>
        <end position="726"/>
    </location>
</feature>